<name>A0A4U9VQR3_9SPHI</name>
<dbReference type="KEGG" id="stha:NCTC11429_03738"/>
<dbReference type="Proteomes" id="UP000308196">
    <property type="component" value="Chromosome"/>
</dbReference>
<proteinExistence type="predicted"/>
<evidence type="ECO:0000313" key="2">
    <source>
        <dbReference type="Proteomes" id="UP000308196"/>
    </source>
</evidence>
<protein>
    <submittedName>
        <fullName evidence="1">Uncharacterized protein</fullName>
    </submittedName>
</protein>
<sequence length="43" mass="5108">MPNSNTENLSLSKDKINRKVFCIDRNRHCIDFTERQHPYTLTA</sequence>
<evidence type="ECO:0000313" key="1">
    <source>
        <dbReference type="EMBL" id="VTR48667.1"/>
    </source>
</evidence>
<dbReference type="EMBL" id="LR590484">
    <property type="protein sequence ID" value="VTR48667.1"/>
    <property type="molecule type" value="Genomic_DNA"/>
</dbReference>
<gene>
    <name evidence="1" type="ORF">NCTC11429_03738</name>
</gene>
<reference evidence="1 2" key="1">
    <citation type="submission" date="2019-05" db="EMBL/GenBank/DDBJ databases">
        <authorList>
            <consortium name="Pathogen Informatics"/>
        </authorList>
    </citation>
    <scope>NUCLEOTIDE SEQUENCE [LARGE SCALE GENOMIC DNA]</scope>
    <source>
        <strain evidence="1 2">NCTC11429</strain>
    </source>
</reference>
<dbReference type="AlphaFoldDB" id="A0A4U9VQR3"/>
<organism evidence="1 2">
    <name type="scientific">Sphingobacterium thalpophilum</name>
    <dbReference type="NCBI Taxonomy" id="259"/>
    <lineage>
        <taxon>Bacteria</taxon>
        <taxon>Pseudomonadati</taxon>
        <taxon>Bacteroidota</taxon>
        <taxon>Sphingobacteriia</taxon>
        <taxon>Sphingobacteriales</taxon>
        <taxon>Sphingobacteriaceae</taxon>
        <taxon>Sphingobacterium</taxon>
    </lineage>
</organism>
<accession>A0A4U9VQR3</accession>